<evidence type="ECO:0000313" key="1">
    <source>
        <dbReference type="EMBL" id="CAF2065872.1"/>
    </source>
</evidence>
<dbReference type="Proteomes" id="UP000663842">
    <property type="component" value="Unassembled WGS sequence"/>
</dbReference>
<evidence type="ECO:0000313" key="2">
    <source>
        <dbReference type="EMBL" id="CAF4289356.1"/>
    </source>
</evidence>
<dbReference type="EMBL" id="CAJOBF010010304">
    <property type="protein sequence ID" value="CAF4289356.1"/>
    <property type="molecule type" value="Genomic_DNA"/>
</dbReference>
<reference evidence="2" key="1">
    <citation type="submission" date="2021-02" db="EMBL/GenBank/DDBJ databases">
        <authorList>
            <person name="Nowell W R."/>
        </authorList>
    </citation>
    <scope>NUCLEOTIDE SEQUENCE</scope>
</reference>
<name>A0A820H9B5_9BILA</name>
<dbReference type="InterPro" id="IPR021109">
    <property type="entry name" value="Peptidase_aspartic_dom_sf"/>
</dbReference>
<evidence type="ECO:0000313" key="3">
    <source>
        <dbReference type="Proteomes" id="UP000663842"/>
    </source>
</evidence>
<dbReference type="Gene3D" id="2.40.70.10">
    <property type="entry name" value="Acid Proteases"/>
    <property type="match status" value="1"/>
</dbReference>
<dbReference type="EMBL" id="CAJNRG010004369">
    <property type="protein sequence ID" value="CAF2065872.1"/>
    <property type="molecule type" value="Genomic_DNA"/>
</dbReference>
<comment type="caution">
    <text evidence="2">The sequence shown here is derived from an EMBL/GenBank/DDBJ whole genome shotgun (WGS) entry which is preliminary data.</text>
</comment>
<gene>
    <name evidence="2" type="ORF">UXM345_LOCUS32787</name>
    <name evidence="1" type="ORF">XDN619_LOCUS11472</name>
</gene>
<proteinExistence type="predicted"/>
<dbReference type="Proteomes" id="UP000663887">
    <property type="component" value="Unassembled WGS sequence"/>
</dbReference>
<protein>
    <submittedName>
        <fullName evidence="2">Uncharacterized protein</fullName>
    </submittedName>
</protein>
<organism evidence="2 3">
    <name type="scientific">Rotaria magnacalcarata</name>
    <dbReference type="NCBI Taxonomy" id="392030"/>
    <lineage>
        <taxon>Eukaryota</taxon>
        <taxon>Metazoa</taxon>
        <taxon>Spiralia</taxon>
        <taxon>Gnathifera</taxon>
        <taxon>Rotifera</taxon>
        <taxon>Eurotatoria</taxon>
        <taxon>Bdelloidea</taxon>
        <taxon>Philodinida</taxon>
        <taxon>Philodinidae</taxon>
        <taxon>Rotaria</taxon>
    </lineage>
</organism>
<dbReference type="AlphaFoldDB" id="A0A820H9B5"/>
<accession>A0A820H9B5</accession>
<sequence length="287" mass="31724">MNEITNAGINVTGIGGSVKVHGRINLKVNIGNERSVFQSFVIVEDLANELLLGADFIRANEFIIDMASEKLLKRLSKMNKIAPEAVNKLKPCKCSINSVKSAVKNTSVSDKVNYNINSINNDEQSKIPLIRSTSFNSKIPIVKETISNFNIKKVNNLNLENEIFNIDYTNGGVRLIETVNLKPQHSTIVAFNLDKKFKDNVNVFSVGVFPDKAILNDNLMIQSCVINSDCSNLVMPIINCSDGMIQLKAGTIIAYAQKLVNKNNGELAEAGFEWCKKEVNASENKKE</sequence>